<keyword evidence="5 6" id="KW-0472">Membrane</keyword>
<proteinExistence type="predicted"/>
<evidence type="ECO:0000256" key="6">
    <source>
        <dbReference type="SAM" id="Phobius"/>
    </source>
</evidence>
<sequence length="227" mass="25292">MIEDIQAAIPLGFFLAFMIGPVFFVLLETSVIKGFRAAVAFDFGVIVADALFIAVAYFSSFQLLENLSNQPGLYVFGGTILAVYGLIIYFKKSKKDLETTVDIIAPKTNYIRLFVKGFFLNFINIGVLVFWLGVIIVVSPNLGNSTNRFLTFFSAMLGAYFVTDLIKIVLAKQLKSKLTPVRIIKVKRLLGLIPVVCGTILIVKGFLPKDQFNPKDIIEDIEHQSHE</sequence>
<dbReference type="KEGG" id="lnu:N7U66_12435"/>
<evidence type="ECO:0000256" key="3">
    <source>
        <dbReference type="ARBA" id="ARBA00022692"/>
    </source>
</evidence>
<evidence type="ECO:0000256" key="1">
    <source>
        <dbReference type="ARBA" id="ARBA00004651"/>
    </source>
</evidence>
<feature type="transmembrane region" description="Helical" evidence="6">
    <location>
        <begin position="39"/>
        <end position="59"/>
    </location>
</feature>
<dbReference type="InterPro" id="IPR001123">
    <property type="entry name" value="LeuE-type"/>
</dbReference>
<keyword evidence="8" id="KW-1185">Reference proteome</keyword>
<feature type="transmembrane region" description="Helical" evidence="6">
    <location>
        <begin position="150"/>
        <end position="169"/>
    </location>
</feature>
<feature type="transmembrane region" description="Helical" evidence="6">
    <location>
        <begin position="6"/>
        <end position="27"/>
    </location>
</feature>
<reference evidence="7" key="1">
    <citation type="submission" date="2022-11" db="EMBL/GenBank/DDBJ databases">
        <title>Lacinutrix neustonica HL-RS19T sp. nov., isolated from the surface microlayer sample of brackish Lake Shihwa.</title>
        <authorList>
            <person name="Choi J.Y."/>
            <person name="Hwang C.Y."/>
        </authorList>
    </citation>
    <scope>NUCLEOTIDE SEQUENCE</scope>
    <source>
        <strain evidence="7">HL-RS19</strain>
    </source>
</reference>
<evidence type="ECO:0000256" key="5">
    <source>
        <dbReference type="ARBA" id="ARBA00023136"/>
    </source>
</evidence>
<dbReference type="PANTHER" id="PTHR30086">
    <property type="entry name" value="ARGININE EXPORTER PROTEIN ARGO"/>
    <property type="match status" value="1"/>
</dbReference>
<dbReference type="RefSeq" id="WP_267675540.1">
    <property type="nucleotide sequence ID" value="NZ_CP113088.1"/>
</dbReference>
<keyword evidence="3 6" id="KW-0812">Transmembrane</keyword>
<dbReference type="Proteomes" id="UP001164705">
    <property type="component" value="Chromosome"/>
</dbReference>
<dbReference type="Pfam" id="PF01810">
    <property type="entry name" value="LysE"/>
    <property type="match status" value="1"/>
</dbReference>
<feature type="transmembrane region" description="Helical" evidence="6">
    <location>
        <begin position="118"/>
        <end position="138"/>
    </location>
</feature>
<dbReference type="PANTHER" id="PTHR30086:SF20">
    <property type="entry name" value="ARGININE EXPORTER PROTEIN ARGO-RELATED"/>
    <property type="match status" value="1"/>
</dbReference>
<evidence type="ECO:0000256" key="2">
    <source>
        <dbReference type="ARBA" id="ARBA00022475"/>
    </source>
</evidence>
<organism evidence="7 8">
    <name type="scientific">Lacinutrix neustonica</name>
    <dbReference type="NCBI Taxonomy" id="2980107"/>
    <lineage>
        <taxon>Bacteria</taxon>
        <taxon>Pseudomonadati</taxon>
        <taxon>Bacteroidota</taxon>
        <taxon>Flavobacteriia</taxon>
        <taxon>Flavobacteriales</taxon>
        <taxon>Flavobacteriaceae</taxon>
        <taxon>Lacinutrix</taxon>
    </lineage>
</organism>
<protein>
    <submittedName>
        <fullName evidence="7">LysE family transporter</fullName>
    </submittedName>
</protein>
<feature type="transmembrane region" description="Helical" evidence="6">
    <location>
        <begin position="189"/>
        <end position="207"/>
    </location>
</feature>
<dbReference type="AlphaFoldDB" id="A0A9E8SC75"/>
<evidence type="ECO:0000256" key="4">
    <source>
        <dbReference type="ARBA" id="ARBA00022989"/>
    </source>
</evidence>
<evidence type="ECO:0000313" key="8">
    <source>
        <dbReference type="Proteomes" id="UP001164705"/>
    </source>
</evidence>
<dbReference type="GO" id="GO:0005886">
    <property type="term" value="C:plasma membrane"/>
    <property type="evidence" value="ECO:0007669"/>
    <property type="project" value="UniProtKB-SubCell"/>
</dbReference>
<keyword evidence="4 6" id="KW-1133">Transmembrane helix</keyword>
<gene>
    <name evidence="7" type="ORF">N7U66_12435</name>
</gene>
<name>A0A9E8SC75_9FLAO</name>
<dbReference type="EMBL" id="CP113088">
    <property type="protein sequence ID" value="WAC00993.1"/>
    <property type="molecule type" value="Genomic_DNA"/>
</dbReference>
<accession>A0A9E8SC75</accession>
<dbReference type="GO" id="GO:0015171">
    <property type="term" value="F:amino acid transmembrane transporter activity"/>
    <property type="evidence" value="ECO:0007669"/>
    <property type="project" value="TreeGrafter"/>
</dbReference>
<keyword evidence="2" id="KW-1003">Cell membrane</keyword>
<comment type="subcellular location">
    <subcellularLocation>
        <location evidence="1">Cell membrane</location>
        <topology evidence="1">Multi-pass membrane protein</topology>
    </subcellularLocation>
</comment>
<feature type="transmembrane region" description="Helical" evidence="6">
    <location>
        <begin position="71"/>
        <end position="90"/>
    </location>
</feature>
<evidence type="ECO:0000313" key="7">
    <source>
        <dbReference type="EMBL" id="WAC00993.1"/>
    </source>
</evidence>